<evidence type="ECO:0000256" key="1">
    <source>
        <dbReference type="SAM" id="SignalP"/>
    </source>
</evidence>
<keyword evidence="3" id="KW-1185">Reference proteome</keyword>
<feature type="chain" id="PRO_5005289636" evidence="1">
    <location>
        <begin position="19"/>
        <end position="186"/>
    </location>
</feature>
<evidence type="ECO:0000313" key="3">
    <source>
        <dbReference type="Proteomes" id="UP000036102"/>
    </source>
</evidence>
<name>A0A0J7J9V2_9GAMM</name>
<sequence>MKIWALITLTLVSLTINAEPITYKFTGHITSLGDSWAGGYPYDPGFRDWWPELGDPYSGTVTVDEDALIYDATSCIAGPICGGLVSFEMILGGGSVSFQKGNGTGIEAYGSSLYNFTAWATSFRGDGAFYDSFSFDSTGFQAVDNEYWDSIAGNADSFVRVPEPPTLALLIGSLLAIGFRKNYQRL</sequence>
<dbReference type="AlphaFoldDB" id="A0A0J7J9V2"/>
<dbReference type="RefSeq" id="WP_156182721.1">
    <property type="nucleotide sequence ID" value="NZ_LFBU01000001.1"/>
</dbReference>
<dbReference type="EMBL" id="LFBU01000001">
    <property type="protein sequence ID" value="KMQ74661.1"/>
    <property type="molecule type" value="Genomic_DNA"/>
</dbReference>
<dbReference type="InterPro" id="IPR013424">
    <property type="entry name" value="Ice-binding_C"/>
</dbReference>
<comment type="caution">
    <text evidence="2">The sequence shown here is derived from an EMBL/GenBank/DDBJ whole genome shotgun (WGS) entry which is preliminary data.</text>
</comment>
<dbReference type="PATRIC" id="fig|1658765.3.peg.841"/>
<evidence type="ECO:0000313" key="2">
    <source>
        <dbReference type="EMBL" id="KMQ74661.1"/>
    </source>
</evidence>
<accession>A0A0J7J9V2</accession>
<dbReference type="NCBIfam" id="TIGR02595">
    <property type="entry name" value="PEP_CTERM"/>
    <property type="match status" value="1"/>
</dbReference>
<keyword evidence="1" id="KW-0732">Signal</keyword>
<gene>
    <name evidence="2" type="ORF">Msub_10848</name>
</gene>
<reference evidence="2 3" key="1">
    <citation type="submission" date="2015-06" db="EMBL/GenBank/DDBJ databases">
        <title>Marinobacter subterrani, a genetically tractable neutrophilic iron-oxidizing strain isolated from the Soudan Iron Mine.</title>
        <authorList>
            <person name="Bonis B.M."/>
            <person name="Gralnick J.A."/>
        </authorList>
    </citation>
    <scope>NUCLEOTIDE SEQUENCE [LARGE SCALE GENOMIC DNA]</scope>
    <source>
        <strain evidence="2 3">JG233</strain>
    </source>
</reference>
<organism evidence="2 3">
    <name type="scientific">Marinobacter subterrani</name>
    <dbReference type="NCBI Taxonomy" id="1658765"/>
    <lineage>
        <taxon>Bacteria</taxon>
        <taxon>Pseudomonadati</taxon>
        <taxon>Pseudomonadota</taxon>
        <taxon>Gammaproteobacteria</taxon>
        <taxon>Pseudomonadales</taxon>
        <taxon>Marinobacteraceae</taxon>
        <taxon>Marinobacter</taxon>
    </lineage>
</organism>
<dbReference type="Proteomes" id="UP000036102">
    <property type="component" value="Unassembled WGS sequence"/>
</dbReference>
<protein>
    <submittedName>
        <fullName evidence="2">PEP-CTERM protein-sorting domain</fullName>
    </submittedName>
</protein>
<proteinExistence type="predicted"/>
<feature type="signal peptide" evidence="1">
    <location>
        <begin position="1"/>
        <end position="18"/>
    </location>
</feature>